<dbReference type="RefSeq" id="WP_011594632.1">
    <property type="nucleotide sequence ID" value="NC_008268.1"/>
</dbReference>
<dbReference type="AlphaFoldDB" id="Q0SG33"/>
<dbReference type="KEGG" id="rha:RHA1_ro01690"/>
<name>Q0SG33_RHOJR</name>
<gene>
    <name evidence="2" type="ordered locus">RHA1_ro01690</name>
</gene>
<dbReference type="Proteomes" id="UP000008710">
    <property type="component" value="Chromosome"/>
</dbReference>
<organism evidence="2 3">
    <name type="scientific">Rhodococcus jostii (strain RHA1)</name>
    <dbReference type="NCBI Taxonomy" id="101510"/>
    <lineage>
        <taxon>Bacteria</taxon>
        <taxon>Bacillati</taxon>
        <taxon>Actinomycetota</taxon>
        <taxon>Actinomycetes</taxon>
        <taxon>Mycobacteriales</taxon>
        <taxon>Nocardiaceae</taxon>
        <taxon>Rhodococcus</taxon>
    </lineage>
</organism>
<evidence type="ECO:0000313" key="3">
    <source>
        <dbReference type="Proteomes" id="UP000008710"/>
    </source>
</evidence>
<sequence>MQTTAGIGTSTGALEVGATGAGCTGTTGATATGVVTGTVVVGRMVVVVVVEATAVVVADAVDEDSPEPQPARLAATRTTPAHPTIEENNGRRAFRGRLTVCELAAAG</sequence>
<evidence type="ECO:0000313" key="2">
    <source>
        <dbReference type="EMBL" id="ABG93503.1"/>
    </source>
</evidence>
<dbReference type="HOGENOM" id="CLU_2208006_0_0_11"/>
<protein>
    <submittedName>
        <fullName evidence="2">Uncharacterized protein</fullName>
    </submittedName>
</protein>
<dbReference type="EMBL" id="CP000431">
    <property type="protein sequence ID" value="ABG93503.1"/>
    <property type="molecule type" value="Genomic_DNA"/>
</dbReference>
<dbReference type="PATRIC" id="fig|101510.16.peg.1712"/>
<feature type="compositionally biased region" description="Low complexity" evidence="1">
    <location>
        <begin position="70"/>
        <end position="83"/>
    </location>
</feature>
<accession>Q0SG33</accession>
<reference evidence="3" key="1">
    <citation type="journal article" date="2006" name="Proc. Natl. Acad. Sci. U.S.A.">
        <title>The complete genome of Rhodococcus sp. RHA1 provides insights into a catabolic powerhouse.</title>
        <authorList>
            <person name="McLeod M.P."/>
            <person name="Warren R.L."/>
            <person name="Hsiao W.W.L."/>
            <person name="Araki N."/>
            <person name="Myhre M."/>
            <person name="Fernandes C."/>
            <person name="Miyazawa D."/>
            <person name="Wong W."/>
            <person name="Lillquist A.L."/>
            <person name="Wang D."/>
            <person name="Dosanjh M."/>
            <person name="Hara H."/>
            <person name="Petrescu A."/>
            <person name="Morin R.D."/>
            <person name="Yang G."/>
            <person name="Stott J.M."/>
            <person name="Schein J.E."/>
            <person name="Shin H."/>
            <person name="Smailus D."/>
            <person name="Siddiqui A.S."/>
            <person name="Marra M.A."/>
            <person name="Jones S.J.M."/>
            <person name="Holt R."/>
            <person name="Brinkman F.S.L."/>
            <person name="Miyauchi K."/>
            <person name="Fukuda M."/>
            <person name="Davies J.E."/>
            <person name="Mohn W.W."/>
            <person name="Eltis L.D."/>
        </authorList>
    </citation>
    <scope>NUCLEOTIDE SEQUENCE [LARGE SCALE GENOMIC DNA]</scope>
    <source>
        <strain evidence="3">RHA1</strain>
    </source>
</reference>
<feature type="region of interest" description="Disordered" evidence="1">
    <location>
        <begin position="63"/>
        <end position="87"/>
    </location>
</feature>
<evidence type="ECO:0000256" key="1">
    <source>
        <dbReference type="SAM" id="MobiDB-lite"/>
    </source>
</evidence>
<proteinExistence type="predicted"/>